<evidence type="ECO:0000313" key="2">
    <source>
        <dbReference type="EMBL" id="JAH06239.1"/>
    </source>
</evidence>
<feature type="region of interest" description="Disordered" evidence="1">
    <location>
        <begin position="1"/>
        <end position="26"/>
    </location>
</feature>
<feature type="compositionally biased region" description="Basic and acidic residues" evidence="1">
    <location>
        <begin position="7"/>
        <end position="26"/>
    </location>
</feature>
<reference evidence="2" key="2">
    <citation type="journal article" date="2015" name="Fish Shellfish Immunol.">
        <title>Early steps in the European eel (Anguilla anguilla)-Vibrio vulnificus interaction in the gills: Role of the RtxA13 toxin.</title>
        <authorList>
            <person name="Callol A."/>
            <person name="Pajuelo D."/>
            <person name="Ebbesson L."/>
            <person name="Teles M."/>
            <person name="MacKenzie S."/>
            <person name="Amaro C."/>
        </authorList>
    </citation>
    <scope>NUCLEOTIDE SEQUENCE</scope>
</reference>
<organism evidence="2">
    <name type="scientific">Anguilla anguilla</name>
    <name type="common">European freshwater eel</name>
    <name type="synonym">Muraena anguilla</name>
    <dbReference type="NCBI Taxonomy" id="7936"/>
    <lineage>
        <taxon>Eukaryota</taxon>
        <taxon>Metazoa</taxon>
        <taxon>Chordata</taxon>
        <taxon>Craniata</taxon>
        <taxon>Vertebrata</taxon>
        <taxon>Euteleostomi</taxon>
        <taxon>Actinopterygii</taxon>
        <taxon>Neopterygii</taxon>
        <taxon>Teleostei</taxon>
        <taxon>Anguilliformes</taxon>
        <taxon>Anguillidae</taxon>
        <taxon>Anguilla</taxon>
    </lineage>
</organism>
<evidence type="ECO:0000256" key="1">
    <source>
        <dbReference type="SAM" id="MobiDB-lite"/>
    </source>
</evidence>
<dbReference type="EMBL" id="GBXM01102338">
    <property type="protein sequence ID" value="JAH06239.1"/>
    <property type="molecule type" value="Transcribed_RNA"/>
</dbReference>
<sequence>MALYKPGRGEAEGQSRRERREGKPFL</sequence>
<reference evidence="2" key="1">
    <citation type="submission" date="2014-11" db="EMBL/GenBank/DDBJ databases">
        <authorList>
            <person name="Amaro Gonzalez C."/>
        </authorList>
    </citation>
    <scope>NUCLEOTIDE SEQUENCE</scope>
</reference>
<proteinExistence type="predicted"/>
<protein>
    <submittedName>
        <fullName evidence="2">Uncharacterized protein</fullName>
    </submittedName>
</protein>
<name>A0A0E9PP26_ANGAN</name>
<accession>A0A0E9PP26</accession>
<dbReference type="AlphaFoldDB" id="A0A0E9PP26"/>